<accession>A0A4R8UA99</accession>
<dbReference type="AlphaFoldDB" id="A0A4R8UA99"/>
<protein>
    <submittedName>
        <fullName evidence="2">VOC family protein</fullName>
    </submittedName>
</protein>
<sequence length="139" mass="15220">MTNTVLNPYLSFRDTARQTGDFYQTVFGGELTRSTFAEYHASEDPAEQDKIMHSQLKTDGGLTLMLADTPNSMEYTPGNNYSVSLSGDDETELRGYWDKLVDGGTAAMPLEKAPWGDTFGMCTDKFGVSWLVNIAGAPA</sequence>
<dbReference type="Pfam" id="PF00903">
    <property type="entry name" value="Glyoxalase"/>
    <property type="match status" value="1"/>
</dbReference>
<proteinExistence type="predicted"/>
<feature type="domain" description="Glyoxalase/fosfomycin resistance/dioxygenase" evidence="1">
    <location>
        <begin position="11"/>
        <end position="130"/>
    </location>
</feature>
<name>A0A4R8UA99_9MICO</name>
<dbReference type="PANTHER" id="PTHR33990">
    <property type="entry name" value="PROTEIN YJDN-RELATED"/>
    <property type="match status" value="1"/>
</dbReference>
<dbReference type="RefSeq" id="WP_134492905.1">
    <property type="nucleotide sequence ID" value="NZ_SOEZ01000078.1"/>
</dbReference>
<dbReference type="SUPFAM" id="SSF54593">
    <property type="entry name" value="Glyoxalase/Bleomycin resistance protein/Dihydroxybiphenyl dioxygenase"/>
    <property type="match status" value="1"/>
</dbReference>
<dbReference type="PANTHER" id="PTHR33990:SF1">
    <property type="entry name" value="PROTEIN YJDN"/>
    <property type="match status" value="1"/>
</dbReference>
<dbReference type="InterPro" id="IPR028973">
    <property type="entry name" value="PhnB-like"/>
</dbReference>
<dbReference type="Gene3D" id="3.10.180.10">
    <property type="entry name" value="2,3-Dihydroxybiphenyl 1,2-Dioxygenase, domain 1"/>
    <property type="match status" value="1"/>
</dbReference>
<keyword evidence="3" id="KW-1185">Reference proteome</keyword>
<dbReference type="Proteomes" id="UP000297866">
    <property type="component" value="Unassembled WGS sequence"/>
</dbReference>
<evidence type="ECO:0000313" key="2">
    <source>
        <dbReference type="EMBL" id="TFB46750.1"/>
    </source>
</evidence>
<organism evidence="2 3">
    <name type="scientific">Cryobacterium tagatosivorans</name>
    <dbReference type="NCBI Taxonomy" id="1259199"/>
    <lineage>
        <taxon>Bacteria</taxon>
        <taxon>Bacillati</taxon>
        <taxon>Actinomycetota</taxon>
        <taxon>Actinomycetes</taxon>
        <taxon>Micrococcales</taxon>
        <taxon>Microbacteriaceae</taxon>
        <taxon>Cryobacterium</taxon>
    </lineage>
</organism>
<dbReference type="CDD" id="cd06588">
    <property type="entry name" value="PhnB_like"/>
    <property type="match status" value="1"/>
</dbReference>
<dbReference type="InterPro" id="IPR004360">
    <property type="entry name" value="Glyas_Fos-R_dOase_dom"/>
</dbReference>
<dbReference type="OrthoDB" id="9795306at2"/>
<evidence type="ECO:0000313" key="3">
    <source>
        <dbReference type="Proteomes" id="UP000297866"/>
    </source>
</evidence>
<evidence type="ECO:0000259" key="1">
    <source>
        <dbReference type="Pfam" id="PF00903"/>
    </source>
</evidence>
<reference evidence="2 3" key="1">
    <citation type="submission" date="2019-03" db="EMBL/GenBank/DDBJ databases">
        <title>Genomics of glacier-inhabiting Cryobacterium strains.</title>
        <authorList>
            <person name="Liu Q."/>
            <person name="Xin Y.-H."/>
        </authorList>
    </citation>
    <scope>NUCLEOTIDE SEQUENCE [LARGE SCALE GENOMIC DNA]</scope>
    <source>
        <strain evidence="2 3">Sr47</strain>
    </source>
</reference>
<gene>
    <name evidence="2" type="ORF">E3O23_16445</name>
</gene>
<comment type="caution">
    <text evidence="2">The sequence shown here is derived from an EMBL/GenBank/DDBJ whole genome shotgun (WGS) entry which is preliminary data.</text>
</comment>
<dbReference type="EMBL" id="SOEZ01000078">
    <property type="protein sequence ID" value="TFB46750.1"/>
    <property type="molecule type" value="Genomic_DNA"/>
</dbReference>
<dbReference type="InterPro" id="IPR029068">
    <property type="entry name" value="Glyas_Bleomycin-R_OHBP_Dase"/>
</dbReference>